<reference evidence="3" key="1">
    <citation type="submission" date="2017-03" db="EMBL/GenBank/DDBJ databases">
        <title>FDA dAtabase for Regulatory Grade micrObial Sequences (FDA-ARGOS): Supporting development and validation of Infectious Disease Dx tests.</title>
        <authorList>
            <person name="Campos J."/>
            <person name="Goldberg B."/>
            <person name="Tallon L."/>
            <person name="Sadzewicz L."/>
            <person name="Sengamalay N."/>
            <person name="Ott S."/>
            <person name="Godinez A."/>
            <person name="Nagaraj S."/>
            <person name="Vyas G."/>
            <person name="Aluvathingal J."/>
            <person name="Nadendla S."/>
            <person name="Geyer C."/>
            <person name="Nandy P."/>
            <person name="Hobson J."/>
            <person name="Sichtig H."/>
        </authorList>
    </citation>
    <scope>NUCLEOTIDE SEQUENCE [LARGE SCALE GENOMIC DNA]</scope>
    <source>
        <strain evidence="3">FDAARGOS_260</strain>
    </source>
</reference>
<keyword evidence="3" id="KW-1185">Reference proteome</keyword>
<feature type="transmembrane region" description="Helical" evidence="1">
    <location>
        <begin position="46"/>
        <end position="65"/>
    </location>
</feature>
<feature type="transmembrane region" description="Helical" evidence="1">
    <location>
        <begin position="21"/>
        <end position="40"/>
    </location>
</feature>
<evidence type="ECO:0000256" key="1">
    <source>
        <dbReference type="SAM" id="Phobius"/>
    </source>
</evidence>
<evidence type="ECO:0000313" key="3">
    <source>
        <dbReference type="Proteomes" id="UP000191272"/>
    </source>
</evidence>
<keyword evidence="1" id="KW-0812">Transmembrane</keyword>
<protein>
    <recommendedName>
        <fullName evidence="4">Type VI secretion protein</fullName>
    </recommendedName>
</protein>
<dbReference type="EMBL" id="CP020452">
    <property type="protein sequence ID" value="ARC51600.2"/>
    <property type="molecule type" value="Genomic_DNA"/>
</dbReference>
<organism evidence="2 3">
    <name type="scientific">Neisseria mucosa</name>
    <dbReference type="NCBI Taxonomy" id="488"/>
    <lineage>
        <taxon>Bacteria</taxon>
        <taxon>Pseudomonadati</taxon>
        <taxon>Pseudomonadota</taxon>
        <taxon>Betaproteobacteria</taxon>
        <taxon>Neisseriales</taxon>
        <taxon>Neisseriaceae</taxon>
        <taxon>Neisseria</taxon>
    </lineage>
</organism>
<evidence type="ECO:0000313" key="2">
    <source>
        <dbReference type="EMBL" id="ARC51600.2"/>
    </source>
</evidence>
<keyword evidence="1" id="KW-1133">Transmembrane helix</keyword>
<gene>
    <name evidence="2" type="ORF">A6J88_10660</name>
</gene>
<evidence type="ECO:0008006" key="4">
    <source>
        <dbReference type="Google" id="ProtNLM"/>
    </source>
</evidence>
<dbReference type="RefSeq" id="WP_105165203.1">
    <property type="nucleotide sequence ID" value="NZ_CP020452.2"/>
</dbReference>
<accession>A0ABN4Y5H2</accession>
<keyword evidence="1" id="KW-0472">Membrane</keyword>
<name>A0ABN4Y5H2_NEIMU</name>
<proteinExistence type="predicted"/>
<sequence length="372" mass="43801">MKWNIPDIPEAEEVFRPIYKWYCLVALTMLYILVAILLWFTEDSTLIQKALYLCLPLLIVGIFFLSIRIHKQYQKEAWAEEKKHIESRWKQWANKKIALLRNGIYLPQEILIDGILNDTGGTFHNEVFYLPEDTFKRAIWECLESLDELLQGTLLTNIRFYIDSDNYQYKKDCFDYLKKTANLFQNIIKNDLLWVQENNGNIIDSWMEDMADGLHVLISPAINNSSNAESHFTENIIWFIFSNEKSVEDKKIHIKNYISRGLNIDSTNKAEVSSNLEKFLRYSDVENRAIQYWIDSYSFLTLEKYELLPYLFSLKTKNIKKSVEKYLGSSPLNMNWLLIALTTKNLHSKNDIVIIIYSSDSEYEMNLNIIST</sequence>
<dbReference type="Proteomes" id="UP000191272">
    <property type="component" value="Chromosome"/>
</dbReference>